<keyword evidence="4" id="KW-1185">Reference proteome</keyword>
<sequence length="627" mass="72805">MFVVTARDNTIDAEGNREASPDVEVQDEIQRNIWIPHCNEEIKPYKKQVFPNLDTAFEYYEDYGRECGFTLRRSTEKTNNAGKTILKYFVCSRAGPNDYSESARGNSSYKHRNRKTVSAKCICPAKLSLRADWENSFFVYKFIETHNHPFASKSGMQFLRCNRSLTDFHQHFIVDADIQLTSDGAFKYEYETDSRNRLTRLFWADGIGRQNYEVFGDVVSFDATYRTNMYNMVFVPLIGIDNHWKSVTFARALLESESSENFTWYCESYKKIFGKEPKCIITDQCAAMKIAIENCFPLVKHRLCMWHIMKKLSAKLGTLFCVESPFMDQLNKFVWSDHATPTEFEDGWNEVISKFGLNDNKWLQEMFDLRKSWIPAYFNDEPMVGLLRTTSRQRYNNKKLNHADDIMPRPINKKKIEMDAAEMYTRTMFYRIQEEILAGGGDIEIESWNLVDGVKTILIKDPISLSKSFEISLNLETHDIDCSCKMFMRVGEKSQCPKAKDCWFEFQGCISSASGNQDHIDYIHKVLKLMRNNIKLSQRKGNSRLDDESVEDLIGSKIVEETTILPPNQSNNKGCRKRITSSAEKSIGGKKRQMRECKKCKKMVYHDSRNCPTKNNTDKTTLTNHFL</sequence>
<feature type="domain" description="MULE transposase" evidence="2">
    <location>
        <begin position="218"/>
        <end position="311"/>
    </location>
</feature>
<reference evidence="3" key="2">
    <citation type="submission" date="2023-05" db="EMBL/GenBank/DDBJ databases">
        <authorList>
            <person name="Schelkunov M.I."/>
        </authorList>
    </citation>
    <scope>NUCLEOTIDE SEQUENCE</scope>
    <source>
        <strain evidence="3">Hsosn_3</strain>
        <tissue evidence="3">Leaf</tissue>
    </source>
</reference>
<evidence type="ECO:0000259" key="2">
    <source>
        <dbReference type="Pfam" id="PF10551"/>
    </source>
</evidence>
<name>A0AAD8HJJ0_9APIA</name>
<dbReference type="Pfam" id="PF10551">
    <property type="entry name" value="MULE"/>
    <property type="match status" value="1"/>
</dbReference>
<organism evidence="3 4">
    <name type="scientific">Heracleum sosnowskyi</name>
    <dbReference type="NCBI Taxonomy" id="360622"/>
    <lineage>
        <taxon>Eukaryota</taxon>
        <taxon>Viridiplantae</taxon>
        <taxon>Streptophyta</taxon>
        <taxon>Embryophyta</taxon>
        <taxon>Tracheophyta</taxon>
        <taxon>Spermatophyta</taxon>
        <taxon>Magnoliopsida</taxon>
        <taxon>eudicotyledons</taxon>
        <taxon>Gunneridae</taxon>
        <taxon>Pentapetalae</taxon>
        <taxon>asterids</taxon>
        <taxon>campanulids</taxon>
        <taxon>Apiales</taxon>
        <taxon>Apiaceae</taxon>
        <taxon>Apioideae</taxon>
        <taxon>apioid superclade</taxon>
        <taxon>Tordylieae</taxon>
        <taxon>Tordyliinae</taxon>
        <taxon>Heracleum</taxon>
    </lineage>
</organism>
<dbReference type="EMBL" id="JAUIZM010000008">
    <property type="protein sequence ID" value="KAK1368497.1"/>
    <property type="molecule type" value="Genomic_DNA"/>
</dbReference>
<evidence type="ECO:0000313" key="3">
    <source>
        <dbReference type="EMBL" id="KAK1368497.1"/>
    </source>
</evidence>
<dbReference type="Pfam" id="PF03101">
    <property type="entry name" value="FAR1"/>
    <property type="match status" value="1"/>
</dbReference>
<protein>
    <recommendedName>
        <fullName evidence="5">Protein FAR1-RELATED SEQUENCE</fullName>
    </recommendedName>
</protein>
<proteinExistence type="predicted"/>
<dbReference type="Proteomes" id="UP001237642">
    <property type="component" value="Unassembled WGS sequence"/>
</dbReference>
<dbReference type="InterPro" id="IPR004330">
    <property type="entry name" value="FAR1_DNA_bnd_dom"/>
</dbReference>
<dbReference type="PANTHER" id="PTHR47718:SF18">
    <property type="entry name" value="PROTEIN FAR1-RELATED SEQUENCE 5-LIKE"/>
    <property type="match status" value="1"/>
</dbReference>
<gene>
    <name evidence="3" type="ORF">POM88_034589</name>
</gene>
<comment type="caution">
    <text evidence="3">The sequence shown here is derived from an EMBL/GenBank/DDBJ whole genome shotgun (WGS) entry which is preliminary data.</text>
</comment>
<dbReference type="AlphaFoldDB" id="A0AAD8HJJ0"/>
<accession>A0AAD8HJJ0</accession>
<dbReference type="InterPro" id="IPR018289">
    <property type="entry name" value="MULE_transposase_dom"/>
</dbReference>
<dbReference type="PANTHER" id="PTHR47718">
    <property type="entry name" value="OS01G0519700 PROTEIN"/>
    <property type="match status" value="1"/>
</dbReference>
<reference evidence="3" key="1">
    <citation type="submission" date="2023-02" db="EMBL/GenBank/DDBJ databases">
        <title>Genome of toxic invasive species Heracleum sosnowskyi carries increased number of genes despite the absence of recent whole-genome duplications.</title>
        <authorList>
            <person name="Schelkunov M."/>
            <person name="Shtratnikova V."/>
            <person name="Makarenko M."/>
            <person name="Klepikova A."/>
            <person name="Omelchenko D."/>
            <person name="Novikova G."/>
            <person name="Obukhova E."/>
            <person name="Bogdanov V."/>
            <person name="Penin A."/>
            <person name="Logacheva M."/>
        </authorList>
    </citation>
    <scope>NUCLEOTIDE SEQUENCE</scope>
    <source>
        <strain evidence="3">Hsosn_3</strain>
        <tissue evidence="3">Leaf</tissue>
    </source>
</reference>
<feature type="domain" description="FAR1" evidence="1">
    <location>
        <begin position="58"/>
        <end position="150"/>
    </location>
</feature>
<evidence type="ECO:0000313" key="4">
    <source>
        <dbReference type="Proteomes" id="UP001237642"/>
    </source>
</evidence>
<evidence type="ECO:0008006" key="5">
    <source>
        <dbReference type="Google" id="ProtNLM"/>
    </source>
</evidence>
<evidence type="ECO:0000259" key="1">
    <source>
        <dbReference type="Pfam" id="PF03101"/>
    </source>
</evidence>